<dbReference type="EMBL" id="JAHLQL010000001">
    <property type="protein sequence ID" value="MBU5591527.1"/>
    <property type="molecule type" value="Genomic_DNA"/>
</dbReference>
<evidence type="ECO:0000313" key="2">
    <source>
        <dbReference type="EMBL" id="MBU5591527.1"/>
    </source>
</evidence>
<proteinExistence type="predicted"/>
<dbReference type="Pfam" id="PF14526">
    <property type="entry name" value="Cass2"/>
    <property type="match status" value="1"/>
</dbReference>
<dbReference type="InterPro" id="IPR053182">
    <property type="entry name" value="YobU-like_regulator"/>
</dbReference>
<dbReference type="SMART" id="SM00871">
    <property type="entry name" value="AraC_E_bind"/>
    <property type="match status" value="1"/>
</dbReference>
<organism evidence="2 3">
    <name type="scientific">Clostridium simiarum</name>
    <dbReference type="NCBI Taxonomy" id="2841506"/>
    <lineage>
        <taxon>Bacteria</taxon>
        <taxon>Bacillati</taxon>
        <taxon>Bacillota</taxon>
        <taxon>Clostridia</taxon>
        <taxon>Eubacteriales</taxon>
        <taxon>Clostridiaceae</taxon>
        <taxon>Clostridium</taxon>
    </lineage>
</organism>
<dbReference type="Proteomes" id="UP000736583">
    <property type="component" value="Unassembled WGS sequence"/>
</dbReference>
<feature type="domain" description="AraC effector-binding" evidence="1">
    <location>
        <begin position="1"/>
        <end position="154"/>
    </location>
</feature>
<dbReference type="InterPro" id="IPR010499">
    <property type="entry name" value="AraC_E-bd"/>
</dbReference>
<dbReference type="PANTHER" id="PTHR36444">
    <property type="entry name" value="TRANSCRIPTIONAL REGULATOR PROTEIN YOBU-RELATED"/>
    <property type="match status" value="1"/>
</dbReference>
<name>A0ABS6EZ66_9CLOT</name>
<comment type="caution">
    <text evidence="2">The sequence shown here is derived from an EMBL/GenBank/DDBJ whole genome shotgun (WGS) entry which is preliminary data.</text>
</comment>
<dbReference type="InterPro" id="IPR029441">
    <property type="entry name" value="Cass2"/>
</dbReference>
<gene>
    <name evidence="2" type="ORF">KQI89_07100</name>
</gene>
<evidence type="ECO:0000313" key="3">
    <source>
        <dbReference type="Proteomes" id="UP000736583"/>
    </source>
</evidence>
<protein>
    <submittedName>
        <fullName evidence="2">GyrI-like domain-containing protein</fullName>
    </submittedName>
</protein>
<sequence>MNYEIVNVDKKLVSGIGTLTTNENNKAMKDISEIWGKLIEENVFHKISGAIDKKGIALYTDYEGDYTKPYYFLAGCEVEDVKSNIEKGFEYREIPEGKYAKFTVQGDVKSAVIEVWENIWKLNLDRKYSCDFEVYHNDSEDMDNQIIDIYISLN</sequence>
<accession>A0ABS6EZ66</accession>
<dbReference type="PANTHER" id="PTHR36444:SF2">
    <property type="entry name" value="TRANSCRIPTIONAL REGULATOR PROTEIN YOBU-RELATED"/>
    <property type="match status" value="1"/>
</dbReference>
<keyword evidence="3" id="KW-1185">Reference proteome</keyword>
<dbReference type="RefSeq" id="WP_216456481.1">
    <property type="nucleotide sequence ID" value="NZ_JAHLQL010000001.1"/>
</dbReference>
<evidence type="ECO:0000259" key="1">
    <source>
        <dbReference type="SMART" id="SM00871"/>
    </source>
</evidence>
<reference evidence="2 3" key="1">
    <citation type="submission" date="2021-06" db="EMBL/GenBank/DDBJ databases">
        <authorList>
            <person name="Sun Q."/>
            <person name="Li D."/>
        </authorList>
    </citation>
    <scope>NUCLEOTIDE SEQUENCE [LARGE SCALE GENOMIC DNA]</scope>
    <source>
        <strain evidence="2 3">MSJ-4</strain>
    </source>
</reference>